<accession>A0A3A6PUE9</accession>
<evidence type="ECO:0000313" key="1">
    <source>
        <dbReference type="EMBL" id="RJX44126.1"/>
    </source>
</evidence>
<proteinExistence type="predicted"/>
<protein>
    <recommendedName>
        <fullName evidence="3">HEAT repeat-containing protein</fullName>
    </recommendedName>
</protein>
<comment type="caution">
    <text evidence="1">The sequence shown here is derived from an EMBL/GenBank/DDBJ whole genome shotgun (WGS) entry which is preliminary data.</text>
</comment>
<dbReference type="InterPro" id="IPR016024">
    <property type="entry name" value="ARM-type_fold"/>
</dbReference>
<dbReference type="AlphaFoldDB" id="A0A3A6PUE9"/>
<dbReference type="Gene3D" id="1.25.10.10">
    <property type="entry name" value="Leucine-rich Repeat Variant"/>
    <property type="match status" value="1"/>
</dbReference>
<dbReference type="InterPro" id="IPR011989">
    <property type="entry name" value="ARM-like"/>
</dbReference>
<dbReference type="Pfam" id="PF13646">
    <property type="entry name" value="HEAT_2"/>
    <property type="match status" value="1"/>
</dbReference>
<reference evidence="1 2" key="1">
    <citation type="submission" date="2018-06" db="EMBL/GenBank/DDBJ databases">
        <title>Halonotius sp. F13-13 a new haloarchaeeon isolated from a solar saltern from Isla Cristina, Huelva, Spain.</title>
        <authorList>
            <person name="Duran-Viseras A."/>
            <person name="Sanchez-Porro C."/>
            <person name="Ventosa A."/>
        </authorList>
    </citation>
    <scope>NUCLEOTIDE SEQUENCE [LARGE SCALE GENOMIC DNA]</scope>
    <source>
        <strain evidence="1 2">F13-13</strain>
    </source>
</reference>
<name>A0A3A6PUE9_9EURY</name>
<evidence type="ECO:0000313" key="2">
    <source>
        <dbReference type="Proteomes" id="UP000276588"/>
    </source>
</evidence>
<keyword evidence="2" id="KW-1185">Reference proteome</keyword>
<dbReference type="EMBL" id="QKNY01000005">
    <property type="protein sequence ID" value="RJX44126.1"/>
    <property type="molecule type" value="Genomic_DNA"/>
</dbReference>
<sequence>MQRLGTALTEYPATDEVLAALDEWADSDDPEIRIAVCEACAEIEDSKSEDILQLLKIDRNDRVMRAATDAM</sequence>
<evidence type="ECO:0008006" key="3">
    <source>
        <dbReference type="Google" id="ProtNLM"/>
    </source>
</evidence>
<dbReference type="Proteomes" id="UP000276588">
    <property type="component" value="Unassembled WGS sequence"/>
</dbReference>
<gene>
    <name evidence="1" type="ORF">DM826_03360</name>
</gene>
<organism evidence="1 2">
    <name type="scientific">Halonotius aquaticus</name>
    <dbReference type="NCBI Taxonomy" id="2216978"/>
    <lineage>
        <taxon>Archaea</taxon>
        <taxon>Methanobacteriati</taxon>
        <taxon>Methanobacteriota</taxon>
        <taxon>Stenosarchaea group</taxon>
        <taxon>Halobacteria</taxon>
        <taxon>Halobacteriales</taxon>
        <taxon>Haloferacaceae</taxon>
        <taxon>Halonotius</taxon>
    </lineage>
</organism>
<dbReference type="SUPFAM" id="SSF48371">
    <property type="entry name" value="ARM repeat"/>
    <property type="match status" value="1"/>
</dbReference>